<dbReference type="PANTHER" id="PTHR38039:SF1">
    <property type="entry name" value="TOXIN YOEB"/>
    <property type="match status" value="1"/>
</dbReference>
<reference evidence="7 8" key="2">
    <citation type="submission" date="2020-05" db="EMBL/GenBank/DDBJ databases">
        <title>Draft genome sequence of Desulfovibrio sp. strainFSS-1.</title>
        <authorList>
            <person name="Shimoshige H."/>
            <person name="Kobayashi H."/>
            <person name="Maekawa T."/>
        </authorList>
    </citation>
    <scope>NUCLEOTIDE SEQUENCE [LARGE SCALE GENOMIC DNA]</scope>
    <source>
        <strain evidence="7 8">SIID29052-01</strain>
    </source>
</reference>
<dbReference type="InterPro" id="IPR035093">
    <property type="entry name" value="RelE/ParE_toxin_dom_sf"/>
</dbReference>
<dbReference type="GO" id="GO:0004519">
    <property type="term" value="F:endonuclease activity"/>
    <property type="evidence" value="ECO:0007669"/>
    <property type="project" value="UniProtKB-KW"/>
</dbReference>
<dbReference type="GO" id="GO:0016787">
    <property type="term" value="F:hydrolase activity"/>
    <property type="evidence" value="ECO:0007669"/>
    <property type="project" value="UniProtKB-KW"/>
</dbReference>
<dbReference type="GO" id="GO:0006401">
    <property type="term" value="P:RNA catabolic process"/>
    <property type="evidence" value="ECO:0007669"/>
    <property type="project" value="InterPro"/>
</dbReference>
<dbReference type="SUPFAM" id="SSF143011">
    <property type="entry name" value="RelE-like"/>
    <property type="match status" value="1"/>
</dbReference>
<keyword evidence="5 7" id="KW-0378">Hydrolase</keyword>
<comment type="similarity">
    <text evidence="1">Belongs to the YoeB family.</text>
</comment>
<dbReference type="InterPro" id="IPR009614">
    <property type="entry name" value="YoeB_toxin"/>
</dbReference>
<keyword evidence="2" id="KW-1277">Toxin-antitoxin system</keyword>
<gene>
    <name evidence="7" type="primary">yoeB</name>
    <name evidence="7" type="ORF">NNJEOMEG_03794</name>
</gene>
<keyword evidence="8" id="KW-1185">Reference proteome</keyword>
<evidence type="ECO:0000256" key="4">
    <source>
        <dbReference type="ARBA" id="ARBA00022759"/>
    </source>
</evidence>
<dbReference type="EMBL" id="BLTE01000026">
    <property type="protein sequence ID" value="GFK95921.1"/>
    <property type="molecule type" value="Genomic_DNA"/>
</dbReference>
<evidence type="ECO:0000256" key="5">
    <source>
        <dbReference type="ARBA" id="ARBA00022801"/>
    </source>
</evidence>
<dbReference type="PANTHER" id="PTHR38039">
    <property type="entry name" value="TOXIN YOEB"/>
    <property type="match status" value="1"/>
</dbReference>
<accession>A0A6V8LZE5</accession>
<comment type="caution">
    <text evidence="7">The sequence shown here is derived from an EMBL/GenBank/DDBJ whole genome shotgun (WGS) entry which is preliminary data.</text>
</comment>
<dbReference type="RefSeq" id="WP_235957040.1">
    <property type="nucleotide sequence ID" value="NZ_BLTE01000026.1"/>
</dbReference>
<protein>
    <recommendedName>
        <fullName evidence="6">Putative mRNA interferase YoeB</fullName>
    </recommendedName>
</protein>
<name>A0A6V8LZE5_9BACT</name>
<evidence type="ECO:0000256" key="2">
    <source>
        <dbReference type="ARBA" id="ARBA00022649"/>
    </source>
</evidence>
<evidence type="ECO:0000313" key="7">
    <source>
        <dbReference type="EMBL" id="GFK95921.1"/>
    </source>
</evidence>
<evidence type="ECO:0000313" key="8">
    <source>
        <dbReference type="Proteomes" id="UP000494245"/>
    </source>
</evidence>
<proteinExistence type="inferred from homology"/>
<dbReference type="Gene3D" id="3.30.2310.20">
    <property type="entry name" value="RelE-like"/>
    <property type="match status" value="1"/>
</dbReference>
<dbReference type="AlphaFoldDB" id="A0A6V8LZE5"/>
<evidence type="ECO:0000256" key="3">
    <source>
        <dbReference type="ARBA" id="ARBA00022722"/>
    </source>
</evidence>
<dbReference type="Proteomes" id="UP000494245">
    <property type="component" value="Unassembled WGS sequence"/>
</dbReference>
<keyword evidence="4" id="KW-0255">Endonuclease</keyword>
<organism evidence="7 8">
    <name type="scientific">Fundidesulfovibrio magnetotacticus</name>
    <dbReference type="NCBI Taxonomy" id="2730080"/>
    <lineage>
        <taxon>Bacteria</taxon>
        <taxon>Pseudomonadati</taxon>
        <taxon>Thermodesulfobacteriota</taxon>
        <taxon>Desulfovibrionia</taxon>
        <taxon>Desulfovibrionales</taxon>
        <taxon>Desulfovibrionaceae</taxon>
        <taxon>Fundidesulfovibrio</taxon>
    </lineage>
</organism>
<reference evidence="7 8" key="1">
    <citation type="submission" date="2020-04" db="EMBL/GenBank/DDBJ databases">
        <authorList>
            <consortium name="Desulfovibrio sp. FSS-1 genome sequencing consortium"/>
            <person name="Shimoshige H."/>
            <person name="Kobayashi H."/>
            <person name="Maekawa T."/>
        </authorList>
    </citation>
    <scope>NUCLEOTIDE SEQUENCE [LARGE SCALE GENOMIC DNA]</scope>
    <source>
        <strain evidence="7 8">SIID29052-01</strain>
    </source>
</reference>
<keyword evidence="3" id="KW-0540">Nuclease</keyword>
<evidence type="ECO:0000256" key="6">
    <source>
        <dbReference type="ARBA" id="ARBA00030388"/>
    </source>
</evidence>
<sequence>MIRLIAWTPGAWEDYLCWQRTNKAMLRKLNELILAVCRSPFEGIGKPEPLRFDLGGSWSRRIDAEHRLLYRDEEETLVVLGCRYHY</sequence>
<evidence type="ECO:0000256" key="1">
    <source>
        <dbReference type="ARBA" id="ARBA00008172"/>
    </source>
</evidence>
<dbReference type="NCBIfam" id="TIGR02116">
    <property type="entry name" value="toxin_Txe_YoeB"/>
    <property type="match status" value="1"/>
</dbReference>
<dbReference type="Pfam" id="PF06769">
    <property type="entry name" value="YoeB_toxin"/>
    <property type="match status" value="1"/>
</dbReference>